<evidence type="ECO:0000256" key="8">
    <source>
        <dbReference type="ARBA" id="ARBA00022840"/>
    </source>
</evidence>
<dbReference type="PROSITE" id="PS51419">
    <property type="entry name" value="RAB"/>
    <property type="match status" value="1"/>
</dbReference>
<keyword evidence="8" id="KW-0067">ATP-binding</keyword>
<dbReference type="Gene3D" id="1.10.10.10">
    <property type="entry name" value="Winged helix-like DNA-binding domain superfamily/Winged helix DNA-binding domain"/>
    <property type="match status" value="1"/>
</dbReference>
<dbReference type="InterPro" id="IPR027417">
    <property type="entry name" value="P-loop_NTPase"/>
</dbReference>
<dbReference type="Gene3D" id="3.80.10.10">
    <property type="entry name" value="Ribonuclease Inhibitor"/>
    <property type="match status" value="1"/>
</dbReference>
<keyword evidence="6" id="KW-0547">Nucleotide-binding</keyword>
<dbReference type="Pfam" id="PF00560">
    <property type="entry name" value="LRR_1"/>
    <property type="match status" value="1"/>
</dbReference>
<organism evidence="13">
    <name type="scientific">Methanosarcina barkeri (strain Fusaro / DSM 804)</name>
    <dbReference type="NCBI Taxonomy" id="269797"/>
    <lineage>
        <taxon>Archaea</taxon>
        <taxon>Methanobacteriati</taxon>
        <taxon>Methanobacteriota</taxon>
        <taxon>Stenosarchaea group</taxon>
        <taxon>Methanomicrobia</taxon>
        <taxon>Methanosarcinales</taxon>
        <taxon>Methanosarcinaceae</taxon>
        <taxon>Methanosarcina</taxon>
    </lineage>
</organism>
<dbReference type="PROSITE" id="PS51450">
    <property type="entry name" value="LRR"/>
    <property type="match status" value="4"/>
</dbReference>
<dbReference type="PANTHER" id="PTHR45752">
    <property type="entry name" value="LEUCINE-RICH REPEAT-CONTAINING"/>
    <property type="match status" value="1"/>
</dbReference>
<dbReference type="PROSITE" id="PS51421">
    <property type="entry name" value="RAS"/>
    <property type="match status" value="1"/>
</dbReference>
<dbReference type="eggNOG" id="arCOG06769">
    <property type="taxonomic scope" value="Archaea"/>
</dbReference>
<dbReference type="GO" id="GO:0005524">
    <property type="term" value="F:ATP binding"/>
    <property type="evidence" value="ECO:0007669"/>
    <property type="project" value="UniProtKB-KW"/>
</dbReference>
<dbReference type="SUPFAM" id="SSF52540">
    <property type="entry name" value="P-loop containing nucleoside triphosphate hydrolases"/>
    <property type="match status" value="1"/>
</dbReference>
<evidence type="ECO:0000259" key="12">
    <source>
        <dbReference type="PROSITE" id="PS51424"/>
    </source>
</evidence>
<dbReference type="Gene3D" id="1.10.10.2200">
    <property type="match status" value="1"/>
</dbReference>
<dbReference type="InterPro" id="IPR001806">
    <property type="entry name" value="Small_GTPase"/>
</dbReference>
<dbReference type="PaxDb" id="269797-Mbar_A2449"/>
<dbReference type="InterPro" id="IPR001611">
    <property type="entry name" value="Leu-rich_rpt"/>
</dbReference>
<evidence type="ECO:0000256" key="6">
    <source>
        <dbReference type="ARBA" id="ARBA00022741"/>
    </source>
</evidence>
<evidence type="ECO:0000256" key="4">
    <source>
        <dbReference type="ARBA" id="ARBA00022679"/>
    </source>
</evidence>
<dbReference type="GO" id="GO:0005525">
    <property type="term" value="F:GTP binding"/>
    <property type="evidence" value="ECO:0007669"/>
    <property type="project" value="InterPro"/>
</dbReference>
<dbReference type="GO" id="GO:0004674">
    <property type="term" value="F:protein serine/threonine kinase activity"/>
    <property type="evidence" value="ECO:0007669"/>
    <property type="project" value="UniProtKB-KW"/>
</dbReference>
<keyword evidence="3" id="KW-0433">Leucine-rich repeat</keyword>
<keyword evidence="4" id="KW-0808">Transferase</keyword>
<dbReference type="SMART" id="SM00365">
    <property type="entry name" value="LRR_SD22"/>
    <property type="match status" value="4"/>
</dbReference>
<reference evidence="13" key="1">
    <citation type="submission" date="2006-06" db="EMBL/GenBank/DDBJ databases">
        <title>Complete sequence of chromosome 1 of Methanosarcina barkeri str. fusaro.</title>
        <authorList>
            <person name="Copeland A."/>
            <person name="Lucas S."/>
            <person name="Lapidus A."/>
            <person name="Barry K."/>
            <person name="Detter J.C."/>
            <person name="Glavina T."/>
            <person name="Hammon N."/>
            <person name="Israni S."/>
            <person name="Pitluck S."/>
            <person name="Goodwin L.A."/>
            <person name="Saunders E.H."/>
            <person name="Schmutz J."/>
            <person name="Larimer F."/>
            <person name="Land M."/>
            <person name="Anderson I."/>
            <person name="Richardson P."/>
        </authorList>
    </citation>
    <scope>NUCLEOTIDE SEQUENCE</scope>
    <source>
        <strain evidence="13">Fusaro</strain>
    </source>
</reference>
<evidence type="ECO:0000256" key="11">
    <source>
        <dbReference type="ARBA" id="ARBA00048679"/>
    </source>
</evidence>
<accession>Q469S7</accession>
<dbReference type="Pfam" id="PF25497">
    <property type="entry name" value="COR-B"/>
    <property type="match status" value="1"/>
</dbReference>
<keyword evidence="5" id="KW-0677">Repeat</keyword>
<evidence type="ECO:0000256" key="9">
    <source>
        <dbReference type="ARBA" id="ARBA00023134"/>
    </source>
</evidence>
<dbReference type="Pfam" id="PF23598">
    <property type="entry name" value="LRR_14"/>
    <property type="match status" value="1"/>
</dbReference>
<dbReference type="InterPro" id="IPR057263">
    <property type="entry name" value="COR-B"/>
</dbReference>
<comment type="catalytic activity">
    <reaction evidence="11">
        <text>L-seryl-[protein] + ATP = O-phospho-L-seryl-[protein] + ADP + H(+)</text>
        <dbReference type="Rhea" id="RHEA:17989"/>
        <dbReference type="Rhea" id="RHEA-COMP:9863"/>
        <dbReference type="Rhea" id="RHEA-COMP:11604"/>
        <dbReference type="ChEBI" id="CHEBI:15378"/>
        <dbReference type="ChEBI" id="CHEBI:29999"/>
        <dbReference type="ChEBI" id="CHEBI:30616"/>
        <dbReference type="ChEBI" id="CHEBI:83421"/>
        <dbReference type="ChEBI" id="CHEBI:456216"/>
        <dbReference type="EC" id="2.7.11.1"/>
    </reaction>
</comment>
<dbReference type="InterPro" id="IPR005225">
    <property type="entry name" value="Small_GTP-bd"/>
</dbReference>
<dbReference type="EMBL" id="CP000099">
    <property type="protein sequence ID" value="AAZ71365.1"/>
    <property type="molecule type" value="Genomic_DNA"/>
</dbReference>
<dbReference type="InterPro" id="IPR020859">
    <property type="entry name" value="ROC"/>
</dbReference>
<dbReference type="InterPro" id="IPR036388">
    <property type="entry name" value="WH-like_DNA-bd_sf"/>
</dbReference>
<evidence type="ECO:0000256" key="5">
    <source>
        <dbReference type="ARBA" id="ARBA00022737"/>
    </source>
</evidence>
<dbReference type="InterPro" id="IPR032675">
    <property type="entry name" value="LRR_dom_sf"/>
</dbReference>
<keyword evidence="2" id="KW-0723">Serine/threonine-protein kinase</keyword>
<evidence type="ECO:0000256" key="1">
    <source>
        <dbReference type="ARBA" id="ARBA00012513"/>
    </source>
</evidence>
<dbReference type="NCBIfam" id="TIGR00231">
    <property type="entry name" value="small_GTP"/>
    <property type="match status" value="1"/>
</dbReference>
<evidence type="ECO:0000256" key="10">
    <source>
        <dbReference type="ARBA" id="ARBA00047899"/>
    </source>
</evidence>
<dbReference type="Gene3D" id="3.30.310.200">
    <property type="match status" value="1"/>
</dbReference>
<gene>
    <name evidence="13" type="ordered locus">Mbar_A2449</name>
</gene>
<evidence type="ECO:0000256" key="3">
    <source>
        <dbReference type="ARBA" id="ARBA00022614"/>
    </source>
</evidence>
<dbReference type="InterPro" id="IPR032171">
    <property type="entry name" value="COR-A"/>
</dbReference>
<protein>
    <recommendedName>
        <fullName evidence="1">non-specific serine/threonine protein kinase</fullName>
        <ecNumber evidence="1">2.7.11.1</ecNumber>
    </recommendedName>
</protein>
<dbReference type="PRINTS" id="PR00449">
    <property type="entry name" value="RASTRNSFRMNG"/>
</dbReference>
<dbReference type="Pfam" id="PF16095">
    <property type="entry name" value="COR-A"/>
    <property type="match status" value="1"/>
</dbReference>
<dbReference type="InterPro" id="IPR050715">
    <property type="entry name" value="LRR-SigEffector_domain"/>
</dbReference>
<proteinExistence type="predicted"/>
<comment type="catalytic activity">
    <reaction evidence="10">
        <text>L-threonyl-[protein] + ATP = O-phospho-L-threonyl-[protein] + ADP + H(+)</text>
        <dbReference type="Rhea" id="RHEA:46608"/>
        <dbReference type="Rhea" id="RHEA-COMP:11060"/>
        <dbReference type="Rhea" id="RHEA-COMP:11605"/>
        <dbReference type="ChEBI" id="CHEBI:15378"/>
        <dbReference type="ChEBI" id="CHEBI:30013"/>
        <dbReference type="ChEBI" id="CHEBI:30616"/>
        <dbReference type="ChEBI" id="CHEBI:61977"/>
        <dbReference type="ChEBI" id="CHEBI:456216"/>
        <dbReference type="EC" id="2.7.11.1"/>
    </reaction>
</comment>
<dbReference type="PANTHER" id="PTHR45752:SF195">
    <property type="entry name" value="LEUCINE-RICH REPEAT (LRR) FAMILY PROTEIN-RELATED"/>
    <property type="match status" value="1"/>
</dbReference>
<dbReference type="SMART" id="SM00369">
    <property type="entry name" value="LRR_TYP"/>
    <property type="match status" value="7"/>
</dbReference>
<dbReference type="KEGG" id="mba:Mbar_A2449"/>
<dbReference type="InterPro" id="IPR003591">
    <property type="entry name" value="Leu-rich_rpt_typical-subtyp"/>
</dbReference>
<evidence type="ECO:0000256" key="7">
    <source>
        <dbReference type="ARBA" id="ARBA00022777"/>
    </source>
</evidence>
<dbReference type="Gene3D" id="3.40.50.300">
    <property type="entry name" value="P-loop containing nucleotide triphosphate hydrolases"/>
    <property type="match status" value="1"/>
</dbReference>
<sequence length="886" mass="102684">MTREKVMKLIKEAYEKNLIVLYLDNYNLAEVPPEIGRLENLKELDLYDNDLTELTPKIKELKNLNELNLSRNHLTLLPPEIGELGKLTKLYLFYNQLIKLPPEIRKLKNLTEIDLTGNQLTLLPSEIGELGKLTKFSLYHNKLAQLPPEIGKLENLEELDISNNQLTQLPPEIGKLRNLVKLSLCHNNLEELPPEISELTKLKQLDISYNPLLSPPPEIVSRGMDAILTYLKQTKTTENNEAKLILVGNGEVGKTCLINRLITGKFVEDKITEGINISKWVIPAPDSGNSKIKLNIWDFGGQEIYHATHQFFLTKRSVYILVWNTRKTKDYDHIYYWLHTIEAFGEDSPIILVMSKMNESNDDLNLKDLRIKFPQIVDYVKIDSYDGKGIKGLTDIICETAWSLPLMRTKWVDSWFEVRQELEELGKNWISYEKFYETCKSKGLDDKNIIVLDEYLNDLGVTLHFKDRIALKDIVILKPEWATNAFYKILSTKFVFDNEGILMQSELNRIWDIETYPSSVYSQLMELMNKFELAYELPDRSGYLIAELLPKNEPDFMWNEKENLYFYYCYNYFLPSSIITRFIVRMHKEIEKKENDMPLCWREGVVLNLQNSRALIKMKPDEKEIEIKITGNNKRGALGAICNELDQINASIKKISVRTEIPCNCSQNCPWRFPYEKLLNAEINNVETLQCLESFKSISVSSLLAGYNRIDERLDEYKNNDPLRQIVQNFVVSPNFMMKSETNPIIKVEQKTDVRTSVNVNLEIDLPQIQTDFDNLKEEIENLDPKLESELDKIQDSLDEVSASSEKETLKKPLNKIYRLLTKLSDPDSNYNKAITGTLKGIEYAQKLGRTYNKFAPWLAMPQVPDLFLGNKNLSEKSVMHVEKPR</sequence>
<dbReference type="PROSITE" id="PS51424">
    <property type="entry name" value="ROC"/>
    <property type="match status" value="1"/>
</dbReference>
<dbReference type="OrthoDB" id="136571at2157"/>
<dbReference type="STRING" id="269797.Mbar_A2449"/>
<dbReference type="InterPro" id="IPR055414">
    <property type="entry name" value="LRR_R13L4/SHOC2-like"/>
</dbReference>
<evidence type="ECO:0000313" key="13">
    <source>
        <dbReference type="EMBL" id="AAZ71365.1"/>
    </source>
</evidence>
<dbReference type="Pfam" id="PF08477">
    <property type="entry name" value="Roc"/>
    <property type="match status" value="1"/>
</dbReference>
<dbReference type="Pfam" id="PF13855">
    <property type="entry name" value="LRR_8"/>
    <property type="match status" value="1"/>
</dbReference>
<dbReference type="EC" id="2.7.11.1" evidence="1"/>
<dbReference type="Gene3D" id="3.30.70.1390">
    <property type="entry name" value="ROC domain from the Parkinson's disease-associated leucine-rich repeat kinase 2"/>
    <property type="match status" value="1"/>
</dbReference>
<keyword evidence="7" id="KW-0418">Kinase</keyword>
<name>Q469S7_METBF</name>
<dbReference type="SUPFAM" id="SSF52058">
    <property type="entry name" value="L domain-like"/>
    <property type="match status" value="1"/>
</dbReference>
<feature type="domain" description="Roc" evidence="12">
    <location>
        <begin position="235"/>
        <end position="404"/>
    </location>
</feature>
<evidence type="ECO:0000256" key="2">
    <source>
        <dbReference type="ARBA" id="ARBA00022527"/>
    </source>
</evidence>
<dbReference type="PRINTS" id="PR00019">
    <property type="entry name" value="LEURICHRPT"/>
</dbReference>
<dbReference type="HOGENOM" id="CLU_006878_0_0_2"/>
<dbReference type="SMART" id="SM00175">
    <property type="entry name" value="RAB"/>
    <property type="match status" value="1"/>
</dbReference>
<keyword evidence="9" id="KW-0342">GTP-binding</keyword>
<dbReference type="GO" id="GO:0003924">
    <property type="term" value="F:GTPase activity"/>
    <property type="evidence" value="ECO:0007669"/>
    <property type="project" value="InterPro"/>
</dbReference>
<dbReference type="AlphaFoldDB" id="Q469S7"/>